<dbReference type="AlphaFoldDB" id="A0A915F390"/>
<evidence type="ECO:0000313" key="1">
    <source>
        <dbReference type="Proteomes" id="UP000887575"/>
    </source>
</evidence>
<dbReference type="Proteomes" id="UP000887575">
    <property type="component" value="Unassembled WGS sequence"/>
</dbReference>
<protein>
    <submittedName>
        <fullName evidence="2">Uncharacterized protein</fullName>
    </submittedName>
</protein>
<dbReference type="WBParaSite" id="MBELARI_LOCUS11404">
    <property type="protein sequence ID" value="MBELARI_LOCUS11404"/>
    <property type="gene ID" value="MBELARI_LOCUS11404"/>
</dbReference>
<proteinExistence type="predicted"/>
<keyword evidence="1" id="KW-1185">Reference proteome</keyword>
<evidence type="ECO:0000313" key="2">
    <source>
        <dbReference type="WBParaSite" id="MBELARI_LOCUS11404"/>
    </source>
</evidence>
<sequence>MFPTLPIFLSILVLFNLGESAFVVSVDPNAIVHTAECEANCPKTAYHCNYCCNACCRQQKHHPLGGSCIASQCYCVRSSDQS</sequence>
<accession>A0A915F390</accession>
<name>A0A915F390_9BILA</name>
<reference evidence="2" key="1">
    <citation type="submission" date="2024-02" db="UniProtKB">
        <authorList>
            <consortium name="WormBaseParasite"/>
        </authorList>
    </citation>
    <scope>IDENTIFICATION</scope>
</reference>
<organism evidence="1 2">
    <name type="scientific">Mesorhabditis belari</name>
    <dbReference type="NCBI Taxonomy" id="2138241"/>
    <lineage>
        <taxon>Eukaryota</taxon>
        <taxon>Metazoa</taxon>
        <taxon>Ecdysozoa</taxon>
        <taxon>Nematoda</taxon>
        <taxon>Chromadorea</taxon>
        <taxon>Rhabditida</taxon>
        <taxon>Rhabditina</taxon>
        <taxon>Rhabditomorpha</taxon>
        <taxon>Rhabditoidea</taxon>
        <taxon>Rhabditidae</taxon>
        <taxon>Mesorhabditinae</taxon>
        <taxon>Mesorhabditis</taxon>
    </lineage>
</organism>